<keyword evidence="2" id="KW-0178">Competence</keyword>
<sequence length="113" mass="13156">MNNNKGFTLIEVLVASSIIFTIVSTTVPITSLLLKDREILSDRRIITSRLHDELQPFLWEKKKTLPSTFIKTISETPVKFHFSYKEKLIKGCAEWENVKERNEKICIYGLLEK</sequence>
<feature type="transmembrane region" description="Helical" evidence="3">
    <location>
        <begin position="12"/>
        <end position="34"/>
    </location>
</feature>
<keyword evidence="3" id="KW-0472">Membrane</keyword>
<dbReference type="PROSITE" id="PS00409">
    <property type="entry name" value="PROKAR_NTER_METHYL"/>
    <property type="match status" value="1"/>
</dbReference>
<gene>
    <name evidence="4" type="ORF">J2Z81_000435</name>
</gene>
<organism evidence="4 5">
    <name type="scientific">Virgibacillus alimentarius</name>
    <dbReference type="NCBI Taxonomy" id="698769"/>
    <lineage>
        <taxon>Bacteria</taxon>
        <taxon>Bacillati</taxon>
        <taxon>Bacillota</taxon>
        <taxon>Bacilli</taxon>
        <taxon>Bacillales</taxon>
        <taxon>Bacillaceae</taxon>
        <taxon>Virgibacillus</taxon>
    </lineage>
</organism>
<evidence type="ECO:0000256" key="2">
    <source>
        <dbReference type="ARBA" id="ARBA00023287"/>
    </source>
</evidence>
<dbReference type="InterPro" id="IPR012902">
    <property type="entry name" value="N_methyl_site"/>
</dbReference>
<keyword evidence="3" id="KW-0812">Transmembrane</keyword>
<evidence type="ECO:0000313" key="4">
    <source>
        <dbReference type="EMBL" id="MBP2256502.1"/>
    </source>
</evidence>
<comment type="subcellular location">
    <subcellularLocation>
        <location evidence="1">Cell surface</location>
    </subcellularLocation>
</comment>
<accession>A0ABS4S4T1</accession>
<keyword evidence="5" id="KW-1185">Reference proteome</keyword>
<evidence type="ECO:0000256" key="1">
    <source>
        <dbReference type="ARBA" id="ARBA00004241"/>
    </source>
</evidence>
<evidence type="ECO:0000313" key="5">
    <source>
        <dbReference type="Proteomes" id="UP001519294"/>
    </source>
</evidence>
<comment type="caution">
    <text evidence="4">The sequence shown here is derived from an EMBL/GenBank/DDBJ whole genome shotgun (WGS) entry which is preliminary data.</text>
</comment>
<dbReference type="RefSeq" id="WP_226370622.1">
    <property type="nucleotide sequence ID" value="NZ_JAGIKX010000002.1"/>
</dbReference>
<dbReference type="EMBL" id="JAGIKX010000002">
    <property type="protein sequence ID" value="MBP2256502.1"/>
    <property type="molecule type" value="Genomic_DNA"/>
</dbReference>
<evidence type="ECO:0000256" key="3">
    <source>
        <dbReference type="SAM" id="Phobius"/>
    </source>
</evidence>
<protein>
    <submittedName>
        <fullName evidence="4">Prepilin-type N-terminal cleavage/methylation domain-containing protein</fullName>
    </submittedName>
</protein>
<keyword evidence="3" id="KW-1133">Transmembrane helix</keyword>
<proteinExistence type="predicted"/>
<dbReference type="Pfam" id="PF07963">
    <property type="entry name" value="N_methyl"/>
    <property type="match status" value="1"/>
</dbReference>
<dbReference type="Proteomes" id="UP001519294">
    <property type="component" value="Unassembled WGS sequence"/>
</dbReference>
<name>A0ABS4S4T1_9BACI</name>
<dbReference type="NCBIfam" id="TIGR02532">
    <property type="entry name" value="IV_pilin_GFxxxE"/>
    <property type="match status" value="1"/>
</dbReference>
<reference evidence="4 5" key="1">
    <citation type="submission" date="2021-03" db="EMBL/GenBank/DDBJ databases">
        <title>Genomic Encyclopedia of Type Strains, Phase IV (KMG-IV): sequencing the most valuable type-strain genomes for metagenomic binning, comparative biology and taxonomic classification.</title>
        <authorList>
            <person name="Goeker M."/>
        </authorList>
    </citation>
    <scope>NUCLEOTIDE SEQUENCE [LARGE SCALE GENOMIC DNA]</scope>
    <source>
        <strain evidence="4 5">DSM 25790</strain>
    </source>
</reference>